<gene>
    <name evidence="3" type="ORF">SAMN04488500_12640</name>
</gene>
<dbReference type="EMBL" id="FWXI01000026">
    <property type="protein sequence ID" value="SMD10641.1"/>
    <property type="molecule type" value="Genomic_DNA"/>
</dbReference>
<dbReference type="GO" id="GO:0050043">
    <property type="term" value="F:lactate racemase activity"/>
    <property type="evidence" value="ECO:0007669"/>
    <property type="project" value="InterPro"/>
</dbReference>
<dbReference type="PANTHER" id="PTHR33171:SF17">
    <property type="entry name" value="LARA-LIKE N-TERMINAL DOMAIN-CONTAINING PROTEIN"/>
    <property type="match status" value="1"/>
</dbReference>
<organism evidence="3 4">
    <name type="scientific">Sporomusa malonica</name>
    <dbReference type="NCBI Taxonomy" id="112901"/>
    <lineage>
        <taxon>Bacteria</taxon>
        <taxon>Bacillati</taxon>
        <taxon>Bacillota</taxon>
        <taxon>Negativicutes</taxon>
        <taxon>Selenomonadales</taxon>
        <taxon>Sporomusaceae</taxon>
        <taxon>Sporomusa</taxon>
    </lineage>
</organism>
<dbReference type="AlphaFoldDB" id="A0A1W2ELM3"/>
<dbReference type="Gene3D" id="3.90.226.30">
    <property type="match status" value="1"/>
</dbReference>
<dbReference type="InterPro" id="IPR048068">
    <property type="entry name" value="LarA-like"/>
</dbReference>
<dbReference type="InterPro" id="IPR047926">
    <property type="entry name" value="Ni_dep_LarA"/>
</dbReference>
<protein>
    <submittedName>
        <fullName evidence="3">Nickel-dependent lactate racemase</fullName>
    </submittedName>
</protein>
<dbReference type="STRING" id="112901.SAMN04488500_12640"/>
<reference evidence="3 4" key="1">
    <citation type="submission" date="2017-04" db="EMBL/GenBank/DDBJ databases">
        <authorList>
            <person name="Afonso C.L."/>
            <person name="Miller P.J."/>
            <person name="Scott M.A."/>
            <person name="Spackman E."/>
            <person name="Goraichik I."/>
            <person name="Dimitrov K.M."/>
            <person name="Suarez D.L."/>
            <person name="Swayne D.E."/>
        </authorList>
    </citation>
    <scope>NUCLEOTIDE SEQUENCE [LARGE SCALE GENOMIC DNA]</scope>
    <source>
        <strain evidence="3 4">DSM 5090</strain>
    </source>
</reference>
<dbReference type="NCBIfam" id="NF033504">
    <property type="entry name" value="Ni_dep_LarA"/>
    <property type="match status" value="1"/>
</dbReference>
<dbReference type="Pfam" id="PF09861">
    <property type="entry name" value="Lar_N"/>
    <property type="match status" value="1"/>
</dbReference>
<evidence type="ECO:0000313" key="3">
    <source>
        <dbReference type="EMBL" id="SMD10641.1"/>
    </source>
</evidence>
<dbReference type="Pfam" id="PF21113">
    <property type="entry name" value="LarA_C"/>
    <property type="match status" value="1"/>
</dbReference>
<proteinExistence type="predicted"/>
<dbReference type="RefSeq" id="WP_084578012.1">
    <property type="nucleotide sequence ID" value="NZ_CP155572.1"/>
</dbReference>
<accession>A0A1W2ELM3</accession>
<sequence length="450" mass="48832">MTKQFPLDFGLKELMISLPQERLVEVIEGQETEAIKDVPAAVREALNYPSDSLALREVVGPGDKVVIIASDITRQWVRHDLFLPALLDELNAAGVADYNITLVTALGAHRYHTMEDNKLTYGHEVVSRISIIQSCALDNADFVHIGRTSRGTEVHINRHVVNADKVILTGGIAYHSMAGFGGGRKAIIPGVAGYDTIQANHRLCLSPEQGHGPHPECCQGNLTTNGMHLDMLEIAAMVNPAFLLNAVFTAEGDFAAFVAGHWYEAWLLGCRKAEEIAGVLVTEAADVVIASAGGYPKDINFYQASKAIENACLAVKAGGMLIVAMECPEISEPPDFSQWFDYPTLDAREAALRKAFTVPGFVALKLGFIAKTTPVIVVSRPDNQRFLEKAGMLFAISLEAALKLAAEKLGRQDFLVSIMPHGGSVVPCKSPASEDYVHNNTRNKDKTNIM</sequence>
<dbReference type="InterPro" id="IPR048520">
    <property type="entry name" value="LarA_C"/>
</dbReference>
<dbReference type="Gene3D" id="3.40.50.11440">
    <property type="match status" value="1"/>
</dbReference>
<evidence type="ECO:0000313" key="4">
    <source>
        <dbReference type="Proteomes" id="UP000192738"/>
    </source>
</evidence>
<dbReference type="InterPro" id="IPR018657">
    <property type="entry name" value="LarA-like_N"/>
</dbReference>
<feature type="domain" description="Lactate racemase C-terminal" evidence="2">
    <location>
        <begin position="283"/>
        <end position="426"/>
    </location>
</feature>
<evidence type="ECO:0000259" key="2">
    <source>
        <dbReference type="Pfam" id="PF21113"/>
    </source>
</evidence>
<dbReference type="OrthoDB" id="9770545at2"/>
<evidence type="ECO:0000259" key="1">
    <source>
        <dbReference type="Pfam" id="PF09861"/>
    </source>
</evidence>
<feature type="domain" description="LarA-like N-terminal" evidence="1">
    <location>
        <begin position="10"/>
        <end position="210"/>
    </location>
</feature>
<dbReference type="PANTHER" id="PTHR33171">
    <property type="entry name" value="LAR_N DOMAIN-CONTAINING PROTEIN"/>
    <property type="match status" value="1"/>
</dbReference>
<keyword evidence="4" id="KW-1185">Reference proteome</keyword>
<dbReference type="InterPro" id="IPR043166">
    <property type="entry name" value="LarA-like_C"/>
</dbReference>
<name>A0A1W2ELM3_9FIRM</name>
<dbReference type="Proteomes" id="UP000192738">
    <property type="component" value="Unassembled WGS sequence"/>
</dbReference>